<evidence type="ECO:0000256" key="1">
    <source>
        <dbReference type="SAM" id="MobiDB-lite"/>
    </source>
</evidence>
<gene>
    <name evidence="3" type="ORF">ACFPUY_38365</name>
</gene>
<keyword evidence="4" id="KW-1185">Reference proteome</keyword>
<reference evidence="4" key="1">
    <citation type="journal article" date="2019" name="Int. J. Syst. Evol. Microbiol.">
        <title>The Global Catalogue of Microorganisms (GCM) 10K type strain sequencing project: providing services to taxonomists for standard genome sequencing and annotation.</title>
        <authorList>
            <consortium name="The Broad Institute Genomics Platform"/>
            <consortium name="The Broad Institute Genome Sequencing Center for Infectious Disease"/>
            <person name="Wu L."/>
            <person name="Ma J."/>
        </authorList>
    </citation>
    <scope>NUCLEOTIDE SEQUENCE [LARGE SCALE GENOMIC DNA]</scope>
    <source>
        <strain evidence="4">CGMCC 4.7106</strain>
    </source>
</reference>
<accession>A0ABW1C7D0</accession>
<feature type="region of interest" description="Disordered" evidence="1">
    <location>
        <begin position="129"/>
        <end position="159"/>
    </location>
</feature>
<organism evidence="3 4">
    <name type="scientific">Nonomuraea harbinensis</name>
    <dbReference type="NCBI Taxonomy" id="1286938"/>
    <lineage>
        <taxon>Bacteria</taxon>
        <taxon>Bacillati</taxon>
        <taxon>Actinomycetota</taxon>
        <taxon>Actinomycetes</taxon>
        <taxon>Streptosporangiales</taxon>
        <taxon>Streptosporangiaceae</taxon>
        <taxon>Nonomuraea</taxon>
    </lineage>
</organism>
<feature type="compositionally biased region" description="Pro residues" evidence="1">
    <location>
        <begin position="134"/>
        <end position="144"/>
    </location>
</feature>
<dbReference type="Proteomes" id="UP001596096">
    <property type="component" value="Unassembled WGS sequence"/>
</dbReference>
<evidence type="ECO:0000313" key="3">
    <source>
        <dbReference type="EMBL" id="MFC5820994.1"/>
    </source>
</evidence>
<dbReference type="InterPro" id="IPR001387">
    <property type="entry name" value="Cro/C1-type_HTH"/>
</dbReference>
<dbReference type="PROSITE" id="PS50943">
    <property type="entry name" value="HTH_CROC1"/>
    <property type="match status" value="1"/>
</dbReference>
<dbReference type="RefSeq" id="WP_219546477.1">
    <property type="nucleotide sequence ID" value="NZ_JAHKRN010000024.1"/>
</dbReference>
<proteinExistence type="predicted"/>
<feature type="domain" description="HTH cro/C1-type" evidence="2">
    <location>
        <begin position="92"/>
        <end position="113"/>
    </location>
</feature>
<sequence length="494" mass="53766">MAREPKQGARAERETLRAEMAEAGCSTVQIVAEMRARWRIRPREAWRHAHGWSLQQAATKLNVAAAQGRGKAVAADASLVGKWEKWPGPSSRRPTLHVLTLLAQVYGCTIVDLLDLNDRRAMPDEELQLINQPPTDPDPAPEPPQAAGLDPADPQPLNGAELLNTAAAESATWAQWAEATNIGDIALEQLQADTRALARSYLTGDPLEVFRSARHLRDQVFALLEGRQYPRQSAELYATAGYLCALLAWISSDLGQLSAADTHGRTAWLCAELTGHDDLRAWVLSTRSKIAFWDGRYRDAINLARRGASYRPHGTAGILLACQEADAWAALGGDDDARAALARADAARDHMDGVDEVAGLFTCSPFRHANYGSSVLLRIGRPDDALCEADRALADTRHQPQAYGTVAQVRIVQATAHLALGQPDGARAPVRAILAIPPHQRLDPVTRRVRELAAALARSPMGGSTPGVVLRQEIEEWERATVSRMIALDRGDSR</sequence>
<comment type="caution">
    <text evidence="3">The sequence shown here is derived from an EMBL/GenBank/DDBJ whole genome shotgun (WGS) entry which is preliminary data.</text>
</comment>
<name>A0ABW1C7D0_9ACTN</name>
<evidence type="ECO:0000313" key="4">
    <source>
        <dbReference type="Proteomes" id="UP001596096"/>
    </source>
</evidence>
<evidence type="ECO:0000259" key="2">
    <source>
        <dbReference type="PROSITE" id="PS50943"/>
    </source>
</evidence>
<dbReference type="EMBL" id="JBHSNW010000029">
    <property type="protein sequence ID" value="MFC5820994.1"/>
    <property type="molecule type" value="Genomic_DNA"/>
</dbReference>
<protein>
    <submittedName>
        <fullName evidence="3">Helix-turn-helix domain-containing protein</fullName>
    </submittedName>
</protein>